<feature type="signal peptide" evidence="1">
    <location>
        <begin position="1"/>
        <end position="28"/>
    </location>
</feature>
<proteinExistence type="predicted"/>
<evidence type="ECO:0008006" key="4">
    <source>
        <dbReference type="Google" id="ProtNLM"/>
    </source>
</evidence>
<evidence type="ECO:0000256" key="1">
    <source>
        <dbReference type="SAM" id="SignalP"/>
    </source>
</evidence>
<accession>A0AAN7UHS8</accession>
<keyword evidence="1" id="KW-0732">Signal</keyword>
<dbReference type="AlphaFoldDB" id="A0AAN7UHS8"/>
<sequence length="65" mass="7012">MPPGPRSTSLFHALSMLGLLAVIHDLLRQHLCALRDPHALEEMGLVDGSVTLDALARAGRGLDER</sequence>
<keyword evidence="3" id="KW-1185">Reference proteome</keyword>
<feature type="chain" id="PRO_5042926056" description="DUF1127 domain-containing protein" evidence="1">
    <location>
        <begin position="29"/>
        <end position="65"/>
    </location>
</feature>
<organism evidence="2 3">
    <name type="scientific">Xylaria bambusicola</name>
    <dbReference type="NCBI Taxonomy" id="326684"/>
    <lineage>
        <taxon>Eukaryota</taxon>
        <taxon>Fungi</taxon>
        <taxon>Dikarya</taxon>
        <taxon>Ascomycota</taxon>
        <taxon>Pezizomycotina</taxon>
        <taxon>Sordariomycetes</taxon>
        <taxon>Xylariomycetidae</taxon>
        <taxon>Xylariales</taxon>
        <taxon>Xylariaceae</taxon>
        <taxon>Xylaria</taxon>
    </lineage>
</organism>
<dbReference type="EMBL" id="JAWHQM010000012">
    <property type="protein sequence ID" value="KAK5629653.1"/>
    <property type="molecule type" value="Genomic_DNA"/>
</dbReference>
<comment type="caution">
    <text evidence="2">The sequence shown here is derived from an EMBL/GenBank/DDBJ whole genome shotgun (WGS) entry which is preliminary data.</text>
</comment>
<protein>
    <recommendedName>
        <fullName evidence="4">DUF1127 domain-containing protein</fullName>
    </recommendedName>
</protein>
<reference evidence="2 3" key="1">
    <citation type="submission" date="2023-10" db="EMBL/GenBank/DDBJ databases">
        <title>Draft genome sequence of Xylaria bambusicola isolate GMP-LS, the root and basal stem rot pathogen of sugarcane in Indonesia.</title>
        <authorList>
            <person name="Selvaraj P."/>
            <person name="Muralishankar V."/>
            <person name="Muruganantham S."/>
            <person name="Sp S."/>
            <person name="Haryani S."/>
            <person name="Lau K.J.X."/>
            <person name="Naqvi N.I."/>
        </authorList>
    </citation>
    <scope>NUCLEOTIDE SEQUENCE [LARGE SCALE GENOMIC DNA]</scope>
    <source>
        <strain evidence="2">GMP-LS</strain>
    </source>
</reference>
<evidence type="ECO:0000313" key="2">
    <source>
        <dbReference type="EMBL" id="KAK5629653.1"/>
    </source>
</evidence>
<evidence type="ECO:0000313" key="3">
    <source>
        <dbReference type="Proteomes" id="UP001305414"/>
    </source>
</evidence>
<dbReference type="Proteomes" id="UP001305414">
    <property type="component" value="Unassembled WGS sequence"/>
</dbReference>
<gene>
    <name evidence="2" type="ORF">RRF57_005368</name>
</gene>
<name>A0AAN7UHS8_9PEZI</name>